<dbReference type="Proteomes" id="UP000046395">
    <property type="component" value="Unassembled WGS sequence"/>
</dbReference>
<protein>
    <submittedName>
        <fullName evidence="5">RTP1_C1 domain-containing protein</fullName>
    </submittedName>
</protein>
<dbReference type="InterPro" id="IPR019451">
    <property type="entry name" value="Rtp1_C1"/>
</dbReference>
<dbReference type="GO" id="GO:0009306">
    <property type="term" value="P:protein secretion"/>
    <property type="evidence" value="ECO:0007669"/>
    <property type="project" value="TreeGrafter"/>
</dbReference>
<dbReference type="AlphaFoldDB" id="A0A5S6QRJ9"/>
<dbReference type="Pfam" id="PF10363">
    <property type="entry name" value="RTP1_C1"/>
    <property type="match status" value="1"/>
</dbReference>
<dbReference type="PANTHER" id="PTHR20959">
    <property type="entry name" value="TRANSPORT AND GOLGI ORGANIZATION PROTEIN 6 FAMILY MEMBER"/>
    <property type="match status" value="1"/>
</dbReference>
<feature type="domain" description="RNA polymerase II assembly factor Rtp1 C-terminal" evidence="2">
    <location>
        <begin position="649"/>
        <end position="748"/>
    </location>
</feature>
<dbReference type="InterPro" id="IPR057407">
    <property type="entry name" value="HEAT_TANGO6"/>
</dbReference>
<dbReference type="WBParaSite" id="TMUE_2000009783.1">
    <property type="protein sequence ID" value="TMUE_2000009783.1"/>
    <property type="gene ID" value="WBGene00285606"/>
</dbReference>
<dbReference type="Pfam" id="PF23565">
    <property type="entry name" value="ARM_TANGO6"/>
    <property type="match status" value="1"/>
</dbReference>
<name>A0A5S6QRJ9_TRIMR</name>
<dbReference type="SUPFAM" id="SSF48371">
    <property type="entry name" value="ARM repeat"/>
    <property type="match status" value="1"/>
</dbReference>
<accession>A0A5S6QRJ9</accession>
<sequence length="853" mass="94023">MAELARLPQEDIVKALNRLINFENVSSGQTLDAVLAGRTFNALEAEPGAFGHCTDKSVRDSFLEAVHSLIDKYLKTQSPDEQIPKDHLRVLLKALEVIVAIGCALSLEPKVSKALFGREKWDLLGNIAYEWEQSETLATERLENTVRILIKLLNLPKLRSAMMWSFGDCILGSLVWLNSVGHGKDASLQCMRQNLLSDSFTPLCVKNLFVLTSRLRNAGLSASDPLVLSTGSLLSNVLLKPDGLLSFIRAFGFLSEDGKMRRMAKLAAVVMHCPQRFKTKPSEYYKNILEQCVAIFRLDKTEETAKLACKVILAELYKSACKVYVHMFGSLIWDSLLGKCRLAIENPDACQSIQDDEPTDVLTLVHCVFTNSCHDLYALLDPFVDFLLSAYVDIRFSNSVCSQQVFEILCSYFEKRSASSVCEIMVKWLRKVANYAGSSAHLRFDVTEKGKLVVRASQQAADQDCVASVNFLLCKVSATSCTNIFFALLPVLCEITVEVENSDAADPSARIVVALSSTIETLLEKFGASILSENRRLLDICRTLLESAMQRDVVTASSVGIVLGILEVAFSCHGAEEAYSFCRIQPTIEKLAATYHSSELRLKASQLLNNIARKVSTSSPLESDPLSSSSQASSCETYEDALRFLGLPGVECIGHGLVLLKRLIASKDAKALQNMSEIMTLATDCLQNDDSYVFLSAIAVLVCAVRCNLSLISEELLGTFVNLVESNQIDASVKIAEAISLIGRSLGDLSPSYIDIVVPRMLTAYLSAEDFYLRASCLVSIGSIMRGGKFKVRRAFCGCICGITPFAMSTGGRRQLKSVYSNHMREDVHRLHAQLCLEQINHAMKTNLRLSVE</sequence>
<evidence type="ECO:0000313" key="4">
    <source>
        <dbReference type="Proteomes" id="UP000046395"/>
    </source>
</evidence>
<evidence type="ECO:0000313" key="5">
    <source>
        <dbReference type="WBParaSite" id="TMUE_2000009783.1"/>
    </source>
</evidence>
<keyword evidence="4" id="KW-1185">Reference proteome</keyword>
<evidence type="ECO:0000259" key="2">
    <source>
        <dbReference type="Pfam" id="PF10363"/>
    </source>
</evidence>
<evidence type="ECO:0000256" key="1">
    <source>
        <dbReference type="ARBA" id="ARBA00005724"/>
    </source>
</evidence>
<dbReference type="STRING" id="70415.A0A5S6QRJ9"/>
<comment type="similarity">
    <text evidence="1">Belongs to the Tango6 family.</text>
</comment>
<feature type="domain" description="TANGO6 HEAT repeat" evidence="3">
    <location>
        <begin position="238"/>
        <end position="480"/>
    </location>
</feature>
<dbReference type="InterPro" id="IPR016024">
    <property type="entry name" value="ARM-type_fold"/>
</dbReference>
<dbReference type="PANTHER" id="PTHR20959:SF1">
    <property type="entry name" value="TRANSPORT AND GOLGI ORGANIZATION PROTEIN 6 HOMOLOG"/>
    <property type="match status" value="1"/>
</dbReference>
<evidence type="ECO:0000259" key="3">
    <source>
        <dbReference type="Pfam" id="PF23565"/>
    </source>
</evidence>
<dbReference type="InterPro" id="IPR039600">
    <property type="entry name" value="TANGO6/Rtp1"/>
</dbReference>
<organism evidence="4 5">
    <name type="scientific">Trichuris muris</name>
    <name type="common">Mouse whipworm</name>
    <dbReference type="NCBI Taxonomy" id="70415"/>
    <lineage>
        <taxon>Eukaryota</taxon>
        <taxon>Metazoa</taxon>
        <taxon>Ecdysozoa</taxon>
        <taxon>Nematoda</taxon>
        <taxon>Enoplea</taxon>
        <taxon>Dorylaimia</taxon>
        <taxon>Trichinellida</taxon>
        <taxon>Trichuridae</taxon>
        <taxon>Trichuris</taxon>
    </lineage>
</organism>
<proteinExistence type="inferred from homology"/>
<reference evidence="5" key="1">
    <citation type="submission" date="2019-12" db="UniProtKB">
        <authorList>
            <consortium name="WormBaseParasite"/>
        </authorList>
    </citation>
    <scope>IDENTIFICATION</scope>
</reference>